<dbReference type="Pfam" id="PF03462">
    <property type="entry name" value="PCRF"/>
    <property type="match status" value="1"/>
</dbReference>
<dbReference type="GO" id="GO:0005739">
    <property type="term" value="C:mitochondrion"/>
    <property type="evidence" value="ECO:0007669"/>
    <property type="project" value="UniProtKB-ARBA"/>
</dbReference>
<feature type="domain" description="Prokaryotic-type class I peptide chain release factors" evidence="4">
    <location>
        <begin position="271"/>
        <end position="287"/>
    </location>
</feature>
<dbReference type="InterPro" id="IPR045853">
    <property type="entry name" value="Pep_chain_release_fac_I_sf"/>
</dbReference>
<comment type="similarity">
    <text evidence="1">Belongs to the prokaryotic/mitochondrial release factor family.</text>
</comment>
<dbReference type="InterPro" id="IPR000352">
    <property type="entry name" value="Pep_chain_release_fac_I"/>
</dbReference>
<dbReference type="EMBL" id="LKCN02000007">
    <property type="protein sequence ID" value="RCI13027.1"/>
    <property type="molecule type" value="Genomic_DNA"/>
</dbReference>
<dbReference type="InterPro" id="IPR050057">
    <property type="entry name" value="Prokaryotic/Mito_RF"/>
</dbReference>
<dbReference type="GO" id="GO:0032543">
    <property type="term" value="P:mitochondrial translation"/>
    <property type="evidence" value="ECO:0007669"/>
    <property type="project" value="UniProtKB-ARBA"/>
</dbReference>
<dbReference type="PANTHER" id="PTHR43804:SF7">
    <property type="entry name" value="LD18447P"/>
    <property type="match status" value="1"/>
</dbReference>
<dbReference type="Gene3D" id="3.30.70.1660">
    <property type="match status" value="1"/>
</dbReference>
<dbReference type="Proteomes" id="UP000253664">
    <property type="component" value="Unassembled WGS sequence"/>
</dbReference>
<protein>
    <recommendedName>
        <fullName evidence="4">Prokaryotic-type class I peptide chain release factors domain-containing protein</fullName>
    </recommendedName>
</protein>
<evidence type="ECO:0000313" key="5">
    <source>
        <dbReference type="EMBL" id="RCI13027.1"/>
    </source>
</evidence>
<dbReference type="Gene3D" id="6.10.140.1950">
    <property type="match status" value="1"/>
</dbReference>
<dbReference type="InterPro" id="IPR005139">
    <property type="entry name" value="PCRF"/>
</dbReference>
<name>A0A367LF34_9HYPO</name>
<keyword evidence="6" id="KW-1185">Reference proteome</keyword>
<evidence type="ECO:0000256" key="1">
    <source>
        <dbReference type="ARBA" id="ARBA00010835"/>
    </source>
</evidence>
<dbReference type="PROSITE" id="PS00745">
    <property type="entry name" value="RF_PROK_I"/>
    <property type="match status" value="1"/>
</dbReference>
<evidence type="ECO:0000256" key="3">
    <source>
        <dbReference type="ARBA" id="ARBA00022917"/>
    </source>
</evidence>
<dbReference type="AlphaFoldDB" id="A0A367LF34"/>
<gene>
    <name evidence="5" type="ORF">L249_1093</name>
</gene>
<dbReference type="OrthoDB" id="2019491at2759"/>
<dbReference type="GO" id="GO:0003747">
    <property type="term" value="F:translation release factor activity"/>
    <property type="evidence" value="ECO:0007669"/>
    <property type="project" value="InterPro"/>
</dbReference>
<dbReference type="Gene3D" id="3.30.160.20">
    <property type="match status" value="1"/>
</dbReference>
<sequence>MHAPPWLCRSCSRAWRRYHQQQTARFVTNAPSLLLRARGLTAEYSNLKKALEATFDASSAKRVGELQRVATALRAWDEARGAMAELEILARDPSEDEDLTAIARDELAAERSKLESLERNLSVSLTPRHPFADLPCMIELRPGPGGLECRYFADTLFNMYKFLCMRRRFRFNVIKHELSDDRSSTLGESPLLEAVIEVQDSGAYDVFRGEAGMHRVQRIPGNDTNGRVHTSAAAVWVLPAFREDGGGGDDENDPGSDFFIDPSDVRVETMRAGGAGGQHVNKTESAVRLTHVPTGTVVSIQDNRSQQRNRDQAWKVLRSRIASQRVEQREAEAARLRSSILNRAQITRGNKIRTYNYVQARCTDHRAGLDVHNLPDVIQGGETLDRVMEATKKWLVDVEIQDLIASEETKPNKTGKIPS</sequence>
<proteinExistence type="inferred from homology"/>
<evidence type="ECO:0000313" key="6">
    <source>
        <dbReference type="Proteomes" id="UP000253664"/>
    </source>
</evidence>
<evidence type="ECO:0000259" key="4">
    <source>
        <dbReference type="PROSITE" id="PS00745"/>
    </source>
</evidence>
<dbReference type="STRING" id="1330021.A0A367LF34"/>
<organism evidence="5 6">
    <name type="scientific">Ophiocordyceps polyrhachis-furcata BCC 54312</name>
    <dbReference type="NCBI Taxonomy" id="1330021"/>
    <lineage>
        <taxon>Eukaryota</taxon>
        <taxon>Fungi</taxon>
        <taxon>Dikarya</taxon>
        <taxon>Ascomycota</taxon>
        <taxon>Pezizomycotina</taxon>
        <taxon>Sordariomycetes</taxon>
        <taxon>Hypocreomycetidae</taxon>
        <taxon>Hypocreales</taxon>
        <taxon>Ophiocordycipitaceae</taxon>
        <taxon>Ophiocordyceps</taxon>
    </lineage>
</organism>
<keyword evidence="2" id="KW-0488">Methylation</keyword>
<comment type="caution">
    <text evidence="5">The sequence shown here is derived from an EMBL/GenBank/DDBJ whole genome shotgun (WGS) entry which is preliminary data.</text>
</comment>
<dbReference type="PANTHER" id="PTHR43804">
    <property type="entry name" value="LD18447P"/>
    <property type="match status" value="1"/>
</dbReference>
<keyword evidence="3" id="KW-0648">Protein biosynthesis</keyword>
<accession>A0A367LF34</accession>
<dbReference type="SMART" id="SM00937">
    <property type="entry name" value="PCRF"/>
    <property type="match status" value="1"/>
</dbReference>
<dbReference type="FunFam" id="3.30.160.20:FF:000004">
    <property type="entry name" value="Peptide chain release factor 1"/>
    <property type="match status" value="1"/>
</dbReference>
<dbReference type="Pfam" id="PF00472">
    <property type="entry name" value="RF-1"/>
    <property type="match status" value="1"/>
</dbReference>
<evidence type="ECO:0000256" key="2">
    <source>
        <dbReference type="ARBA" id="ARBA00022481"/>
    </source>
</evidence>
<reference evidence="5 6" key="1">
    <citation type="journal article" date="2015" name="BMC Genomics">
        <title>Insights from the genome of Ophiocordyceps polyrhachis-furcata to pathogenicity and host specificity in insect fungi.</title>
        <authorList>
            <person name="Wichadakul D."/>
            <person name="Kobmoo N."/>
            <person name="Ingsriswang S."/>
            <person name="Tangphatsornruang S."/>
            <person name="Chantasingh D."/>
            <person name="Luangsa-ard J.J."/>
            <person name="Eurwilaichitr L."/>
        </authorList>
    </citation>
    <scope>NUCLEOTIDE SEQUENCE [LARGE SCALE GENOMIC DNA]</scope>
    <source>
        <strain evidence="5 6">BCC 54312</strain>
    </source>
</reference>
<dbReference type="SUPFAM" id="SSF75620">
    <property type="entry name" value="Release factor"/>
    <property type="match status" value="1"/>
</dbReference>